<evidence type="ECO:0000256" key="4">
    <source>
        <dbReference type="ARBA" id="ARBA00022679"/>
    </source>
</evidence>
<evidence type="ECO:0000313" key="10">
    <source>
        <dbReference type="Proteomes" id="UP000051984"/>
    </source>
</evidence>
<dbReference type="InterPro" id="IPR013012">
    <property type="entry name" value="PTS_EIIB_3"/>
</dbReference>
<dbReference type="eggNOG" id="COG1440">
    <property type="taxonomic scope" value="Bacteria"/>
</dbReference>
<keyword evidence="3" id="KW-0762">Sugar transport</keyword>
<evidence type="ECO:0000256" key="1">
    <source>
        <dbReference type="ARBA" id="ARBA00022448"/>
    </source>
</evidence>
<evidence type="ECO:0000256" key="3">
    <source>
        <dbReference type="ARBA" id="ARBA00022597"/>
    </source>
</evidence>
<keyword evidence="6" id="KW-0418">Kinase</keyword>
<evidence type="ECO:0000256" key="5">
    <source>
        <dbReference type="ARBA" id="ARBA00022683"/>
    </source>
</evidence>
<feature type="domain" description="PTS EIIB type-3" evidence="8">
    <location>
        <begin position="19"/>
        <end position="122"/>
    </location>
</feature>
<dbReference type="PATRIC" id="fig|1423816.3.peg.2708"/>
<keyword evidence="4 9" id="KW-0808">Transferase</keyword>
<dbReference type="Proteomes" id="UP000051984">
    <property type="component" value="Unassembled WGS sequence"/>
</dbReference>
<evidence type="ECO:0000256" key="2">
    <source>
        <dbReference type="ARBA" id="ARBA00022553"/>
    </source>
</evidence>
<dbReference type="GO" id="GO:0009401">
    <property type="term" value="P:phosphoenolpyruvate-dependent sugar phosphotransferase system"/>
    <property type="evidence" value="ECO:0007669"/>
    <property type="project" value="UniProtKB-KW"/>
</dbReference>
<dbReference type="SUPFAM" id="SSF52794">
    <property type="entry name" value="PTS system IIB component-like"/>
    <property type="match status" value="1"/>
</dbReference>
<keyword evidence="5" id="KW-0598">Phosphotransferase system</keyword>
<keyword evidence="1" id="KW-0813">Transport</keyword>
<name>A0A0R1EU19_LACZE</name>
<evidence type="ECO:0000313" key="9">
    <source>
        <dbReference type="EMBL" id="KRK12719.1"/>
    </source>
</evidence>
<dbReference type="Pfam" id="PF02302">
    <property type="entry name" value="PTS_IIB"/>
    <property type="match status" value="1"/>
</dbReference>
<sequence>MAVGSVIAGRQVGKEDCIVKKALIICAAGMSSSMMAKKTTDYFKAHSKDIQLDAVTATEGEDEIRNGDFDLFLISPQTNMYLDNFQKVGKEVGKPVVSIPFDAYIPIPMGIEKMAKLVEKNL</sequence>
<dbReference type="PANTHER" id="PTHR34581">
    <property type="entry name" value="PTS SYSTEM N,N'-DIACETYLCHITOBIOSE-SPECIFIC EIIB COMPONENT"/>
    <property type="match status" value="1"/>
</dbReference>
<evidence type="ECO:0000259" key="8">
    <source>
        <dbReference type="PROSITE" id="PS51100"/>
    </source>
</evidence>
<dbReference type="Gene3D" id="3.40.50.2300">
    <property type="match status" value="1"/>
</dbReference>
<gene>
    <name evidence="9" type="ORF">FD51_GL002606</name>
</gene>
<dbReference type="GO" id="GO:0016301">
    <property type="term" value="F:kinase activity"/>
    <property type="evidence" value="ECO:0007669"/>
    <property type="project" value="UniProtKB-KW"/>
</dbReference>
<accession>A0A0R1EU19</accession>
<dbReference type="GO" id="GO:0008982">
    <property type="term" value="F:protein-N(PI)-phosphohistidine-sugar phosphotransferase activity"/>
    <property type="evidence" value="ECO:0007669"/>
    <property type="project" value="InterPro"/>
</dbReference>
<dbReference type="AlphaFoldDB" id="A0A0R1EU19"/>
<dbReference type="PANTHER" id="PTHR34581:SF2">
    <property type="entry name" value="PTS SYSTEM N,N'-DIACETYLCHITOBIOSE-SPECIFIC EIIB COMPONENT"/>
    <property type="match status" value="1"/>
</dbReference>
<proteinExistence type="predicted"/>
<reference evidence="9 10" key="1">
    <citation type="journal article" date="2015" name="Genome Announc.">
        <title>Expanding the biotechnology potential of lactobacilli through comparative genomics of 213 strains and associated genera.</title>
        <authorList>
            <person name="Sun Z."/>
            <person name="Harris H.M."/>
            <person name="McCann A."/>
            <person name="Guo C."/>
            <person name="Argimon S."/>
            <person name="Zhang W."/>
            <person name="Yang X."/>
            <person name="Jeffery I.B."/>
            <person name="Cooney J.C."/>
            <person name="Kagawa T.F."/>
            <person name="Liu W."/>
            <person name="Song Y."/>
            <person name="Salvetti E."/>
            <person name="Wrobel A."/>
            <person name="Rasinkangas P."/>
            <person name="Parkhill J."/>
            <person name="Rea M.C."/>
            <person name="O'Sullivan O."/>
            <person name="Ritari J."/>
            <person name="Douillard F.P."/>
            <person name="Paul Ross R."/>
            <person name="Yang R."/>
            <person name="Briner A.E."/>
            <person name="Felis G.E."/>
            <person name="de Vos W.M."/>
            <person name="Barrangou R."/>
            <person name="Klaenhammer T.R."/>
            <person name="Caufield P.W."/>
            <person name="Cui Y."/>
            <person name="Zhang H."/>
            <person name="O'Toole P.W."/>
        </authorList>
    </citation>
    <scope>NUCLEOTIDE SEQUENCE [LARGE SCALE GENOMIC DNA]</scope>
    <source>
        <strain evidence="9 10">DSM 20178</strain>
    </source>
</reference>
<evidence type="ECO:0000256" key="7">
    <source>
        <dbReference type="PROSITE-ProRule" id="PRU00423"/>
    </source>
</evidence>
<dbReference type="PROSITE" id="PS51100">
    <property type="entry name" value="PTS_EIIB_TYPE_3"/>
    <property type="match status" value="1"/>
</dbReference>
<dbReference type="NCBIfam" id="NF007155">
    <property type="entry name" value="PRK09590.1"/>
    <property type="match status" value="1"/>
</dbReference>
<keyword evidence="2" id="KW-0597">Phosphoprotein</keyword>
<protein>
    <submittedName>
        <fullName evidence="9">Cellobiose phosphotransferase system IIB component</fullName>
    </submittedName>
</protein>
<dbReference type="EMBL" id="AZCT01000005">
    <property type="protein sequence ID" value="KRK12719.1"/>
    <property type="molecule type" value="Genomic_DNA"/>
</dbReference>
<feature type="modified residue" description="Phosphocysteine; by EIIA" evidence="7">
    <location>
        <position position="26"/>
    </location>
</feature>
<organism evidence="9 10">
    <name type="scientific">Lacticaseibacillus zeae DSM 20178 = KCTC 3804</name>
    <dbReference type="NCBI Taxonomy" id="1423816"/>
    <lineage>
        <taxon>Bacteria</taxon>
        <taxon>Bacillati</taxon>
        <taxon>Bacillota</taxon>
        <taxon>Bacilli</taxon>
        <taxon>Lactobacillales</taxon>
        <taxon>Lactobacillaceae</taxon>
        <taxon>Lacticaseibacillus</taxon>
    </lineage>
</organism>
<dbReference type="InterPro" id="IPR003501">
    <property type="entry name" value="PTS_EIIB_2/3"/>
</dbReference>
<dbReference type="InterPro" id="IPR036095">
    <property type="entry name" value="PTS_EIIB-like_sf"/>
</dbReference>
<dbReference type="InterPro" id="IPR051819">
    <property type="entry name" value="PTS_sugar-specific_EIIB"/>
</dbReference>
<comment type="caution">
    <text evidence="9">The sequence shown here is derived from an EMBL/GenBank/DDBJ whole genome shotgun (WGS) entry which is preliminary data.</text>
</comment>
<evidence type="ECO:0000256" key="6">
    <source>
        <dbReference type="ARBA" id="ARBA00022777"/>
    </source>
</evidence>